<protein>
    <submittedName>
        <fullName evidence="6">TetR/AcrR family transcriptional regulator</fullName>
    </submittedName>
</protein>
<dbReference type="InterPro" id="IPR009057">
    <property type="entry name" value="Homeodomain-like_sf"/>
</dbReference>
<dbReference type="eggNOG" id="COG1309">
    <property type="taxonomic scope" value="Bacteria"/>
</dbReference>
<dbReference type="PROSITE" id="PS50977">
    <property type="entry name" value="HTH_TETR_2"/>
    <property type="match status" value="1"/>
</dbReference>
<dbReference type="InterPro" id="IPR001647">
    <property type="entry name" value="HTH_TetR"/>
</dbReference>
<dbReference type="Gene3D" id="1.10.357.10">
    <property type="entry name" value="Tetracycline Repressor, domain 2"/>
    <property type="match status" value="1"/>
</dbReference>
<dbReference type="Proteomes" id="UP000013165">
    <property type="component" value="Unassembled WGS sequence"/>
</dbReference>
<sequence length="222" mass="23903">MRYPEDHKEKTHQCIIEEAARRFRQDGVGATGGQPLMKSLGLTRGGFYAHFKSKDALVEAALKQASEEANANAAAAFANDDALRAFISTCLSSVHREKPEVGCPLPTMAAELGQKGKPSTTTDALVESRLDEIAKPLPDENADEQAVLLFSALVGALTPSRGVSDAALSDRVLGRPVDSRWSVTCLLLNRRHCARYSALRNQTSTRPLRLAPSDPPLPPTGT</sequence>
<dbReference type="OrthoDB" id="9798857at2"/>
<accession>N6X5S4</accession>
<proteinExistence type="predicted"/>
<dbReference type="Pfam" id="PF00440">
    <property type="entry name" value="TetR_N"/>
    <property type="match status" value="1"/>
</dbReference>
<reference evidence="6 7" key="1">
    <citation type="journal article" date="2013" name="Genome Announc.">
        <title>Genome Sequence of the Polycyclic Aromatic Hydrocarbon-Degrading Bacterium Strain Marinobacter nanhaiticus D15-8WT.</title>
        <authorList>
            <person name="Cui Z."/>
            <person name="Gao W."/>
            <person name="Li Q."/>
            <person name="Xu G."/>
            <person name="Zheng L."/>
        </authorList>
    </citation>
    <scope>NUCLEOTIDE SEQUENCE [LARGE SCALE GENOMIC DNA]</scope>
    <source>
        <strain evidence="6 7">D15-8W</strain>
    </source>
</reference>
<evidence type="ECO:0000256" key="1">
    <source>
        <dbReference type="ARBA" id="ARBA00023015"/>
    </source>
</evidence>
<evidence type="ECO:0000256" key="3">
    <source>
        <dbReference type="ARBA" id="ARBA00023163"/>
    </source>
</evidence>
<evidence type="ECO:0000313" key="6">
    <source>
        <dbReference type="EMBL" id="ENO16458.2"/>
    </source>
</evidence>
<comment type="caution">
    <text evidence="6">The sequence shown here is derived from an EMBL/GenBank/DDBJ whole genome shotgun (WGS) entry which is preliminary data.</text>
</comment>
<dbReference type="PANTHER" id="PTHR47506">
    <property type="entry name" value="TRANSCRIPTIONAL REGULATORY PROTEIN"/>
    <property type="match status" value="1"/>
</dbReference>
<dbReference type="EMBL" id="APLQ01000010">
    <property type="protein sequence ID" value="ENO16458.2"/>
    <property type="molecule type" value="Genomic_DNA"/>
</dbReference>
<dbReference type="STRING" id="626887.J057_02070"/>
<dbReference type="Gene3D" id="1.10.10.60">
    <property type="entry name" value="Homeodomain-like"/>
    <property type="match status" value="1"/>
</dbReference>
<evidence type="ECO:0000256" key="2">
    <source>
        <dbReference type="ARBA" id="ARBA00023125"/>
    </source>
</evidence>
<keyword evidence="1" id="KW-0805">Transcription regulation</keyword>
<name>N6X5S4_9GAMM</name>
<gene>
    <name evidence="6" type="ORF">J057_02070</name>
</gene>
<dbReference type="HOGENOM" id="CLU_1452824_0_0_6"/>
<dbReference type="PANTHER" id="PTHR47506:SF7">
    <property type="entry name" value="TRANSCRIPTIONAL REGULATORY PROTEIN"/>
    <property type="match status" value="1"/>
</dbReference>
<keyword evidence="7" id="KW-1185">Reference proteome</keyword>
<evidence type="ECO:0000259" key="5">
    <source>
        <dbReference type="PROSITE" id="PS50977"/>
    </source>
</evidence>
<dbReference type="SUPFAM" id="SSF48498">
    <property type="entry name" value="Tetracyclin repressor-like, C-terminal domain"/>
    <property type="match status" value="1"/>
</dbReference>
<dbReference type="GO" id="GO:0003677">
    <property type="term" value="F:DNA binding"/>
    <property type="evidence" value="ECO:0007669"/>
    <property type="project" value="UniProtKB-UniRule"/>
</dbReference>
<evidence type="ECO:0000256" key="4">
    <source>
        <dbReference type="PROSITE-ProRule" id="PRU00335"/>
    </source>
</evidence>
<dbReference type="AlphaFoldDB" id="N6X5S4"/>
<feature type="domain" description="HTH tetR-type" evidence="5">
    <location>
        <begin position="9"/>
        <end position="69"/>
    </location>
</feature>
<evidence type="ECO:0000313" key="7">
    <source>
        <dbReference type="Proteomes" id="UP000013165"/>
    </source>
</evidence>
<keyword evidence="3" id="KW-0804">Transcription</keyword>
<dbReference type="InterPro" id="IPR036271">
    <property type="entry name" value="Tet_transcr_reg_TetR-rel_C_sf"/>
</dbReference>
<dbReference type="PRINTS" id="PR00455">
    <property type="entry name" value="HTHTETR"/>
</dbReference>
<dbReference type="SUPFAM" id="SSF46689">
    <property type="entry name" value="Homeodomain-like"/>
    <property type="match status" value="1"/>
</dbReference>
<organism evidence="6 7">
    <name type="scientific">Marinobacter nanhaiticus D15-8W</name>
    <dbReference type="NCBI Taxonomy" id="626887"/>
    <lineage>
        <taxon>Bacteria</taxon>
        <taxon>Pseudomonadati</taxon>
        <taxon>Pseudomonadota</taxon>
        <taxon>Gammaproteobacteria</taxon>
        <taxon>Pseudomonadales</taxon>
        <taxon>Marinobacteraceae</taxon>
        <taxon>Marinobacter</taxon>
    </lineage>
</organism>
<keyword evidence="2 4" id="KW-0238">DNA-binding</keyword>
<feature type="DNA-binding region" description="H-T-H motif" evidence="4">
    <location>
        <begin position="32"/>
        <end position="51"/>
    </location>
</feature>